<dbReference type="eggNOG" id="ENOG5032GGT">
    <property type="taxonomic scope" value="Bacteria"/>
</dbReference>
<keyword evidence="6" id="KW-1185">Reference proteome</keyword>
<name>U5QC68_GLOK1</name>
<dbReference type="CDD" id="cd16338">
    <property type="entry name" value="CpcT"/>
    <property type="match status" value="1"/>
</dbReference>
<dbReference type="EMBL" id="CP003587">
    <property type="protein sequence ID" value="AGY56502.1"/>
    <property type="molecule type" value="Genomic_DNA"/>
</dbReference>
<dbReference type="Pfam" id="PF06206">
    <property type="entry name" value="CpeT"/>
    <property type="match status" value="1"/>
</dbReference>
<accession>U5QC68</accession>
<dbReference type="STRING" id="1183438.GKIL_0255"/>
<dbReference type="PANTHER" id="PTHR35137:SF1">
    <property type="entry name" value="CHROMOPHORE LYASE CRL, CHLOROPLASTIC"/>
    <property type="match status" value="1"/>
</dbReference>
<dbReference type="RefSeq" id="WP_023171511.1">
    <property type="nucleotide sequence ID" value="NC_022600.1"/>
</dbReference>
<reference evidence="5 6" key="1">
    <citation type="journal article" date="2013" name="PLoS ONE">
        <title>Cultivation and Complete Genome Sequencing of Gloeobacter kilaueensis sp. nov., from a Lava Cave in Kilauea Caldera, Hawai'i.</title>
        <authorList>
            <person name="Saw J.H."/>
            <person name="Schatz M."/>
            <person name="Brown M.V."/>
            <person name="Kunkel D.D."/>
            <person name="Foster J.S."/>
            <person name="Shick H."/>
            <person name="Christensen S."/>
            <person name="Hou S."/>
            <person name="Wan X."/>
            <person name="Donachie S.P."/>
        </authorList>
    </citation>
    <scope>NUCLEOTIDE SEQUENCE [LARGE SCALE GENOMIC DNA]</scope>
    <source>
        <strain evidence="6">JS</strain>
    </source>
</reference>
<evidence type="ECO:0000313" key="6">
    <source>
        <dbReference type="Proteomes" id="UP000017396"/>
    </source>
</evidence>
<dbReference type="OrthoDB" id="509115at2"/>
<dbReference type="HOGENOM" id="CLU_077016_0_0_3"/>
<feature type="signal peptide" evidence="4">
    <location>
        <begin position="1"/>
        <end position="22"/>
    </location>
</feature>
<evidence type="ECO:0000256" key="3">
    <source>
        <dbReference type="HAMAP-Rule" id="MF_01460"/>
    </source>
</evidence>
<comment type="function">
    <text evidence="3">Covalently attaches a chromophore to Cys residue(s) of phycobiliproteins.</text>
</comment>
<dbReference type="Proteomes" id="UP000017396">
    <property type="component" value="Chromosome"/>
</dbReference>
<dbReference type="EC" id="4.-.-.-" evidence="3"/>
<dbReference type="InterPro" id="IPR010404">
    <property type="entry name" value="CpcT/CpeT"/>
</dbReference>
<dbReference type="Gene3D" id="2.40.128.590">
    <property type="entry name" value="CpcT/CpeT domain"/>
    <property type="match status" value="1"/>
</dbReference>
<comment type="similarity">
    <text evidence="1 3">Belongs to the CpcT/CpeT biliprotein lyase family.</text>
</comment>
<evidence type="ECO:0000256" key="2">
    <source>
        <dbReference type="ARBA" id="ARBA00023239"/>
    </source>
</evidence>
<evidence type="ECO:0000256" key="1">
    <source>
        <dbReference type="ARBA" id="ARBA00008206"/>
    </source>
</evidence>
<evidence type="ECO:0000313" key="5">
    <source>
        <dbReference type="EMBL" id="AGY56502.1"/>
    </source>
</evidence>
<dbReference type="AlphaFoldDB" id="U5QC68"/>
<dbReference type="KEGG" id="glj:GKIL_0255"/>
<dbReference type="GO" id="GO:0017006">
    <property type="term" value="P:protein-tetrapyrrole linkage"/>
    <property type="evidence" value="ECO:0007669"/>
    <property type="project" value="UniProtKB-UniRule"/>
</dbReference>
<dbReference type="PANTHER" id="PTHR35137">
    <property type="entry name" value="CHROMOPHORE LYASE CRL, CHLOROPLASTIC"/>
    <property type="match status" value="1"/>
</dbReference>
<feature type="chain" id="PRO_5004663835" description="Chromophore lyase CpcT/CpeT" evidence="4">
    <location>
        <begin position="23"/>
        <end position="213"/>
    </location>
</feature>
<evidence type="ECO:0000256" key="4">
    <source>
        <dbReference type="SAM" id="SignalP"/>
    </source>
</evidence>
<sequence>MQVARALVPVLAGLLAGGAVSAAPVPVAGQVKEVAERLTGIMATTQQSLADPKRPDVRMTTCGVSLSGAAPSAIYLYQEQAMSKELGDPYRQRLLRIAPSPDGQAVESAGFKLVDQKAFSGFCNKPPAERLVPQAALDTAPTCVVLIQPEGENYRGKTPGDGCPTRVRGAERITNEIVLYKDGMDTQDRGFDAQGHQVWGAKEQPYQFRRLTP</sequence>
<keyword evidence="4" id="KW-0732">Signal</keyword>
<protein>
    <recommendedName>
        <fullName evidence="3">Chromophore lyase CpcT/CpeT</fullName>
        <ecNumber evidence="3">4.-.-.-</ecNumber>
    </recommendedName>
</protein>
<gene>
    <name evidence="3" type="primary">cpcT</name>
    <name evidence="5" type="ORF">GKIL_0255</name>
</gene>
<dbReference type="GO" id="GO:0016829">
    <property type="term" value="F:lyase activity"/>
    <property type="evidence" value="ECO:0007669"/>
    <property type="project" value="UniProtKB-KW"/>
</dbReference>
<organism evidence="5 6">
    <name type="scientific">Gloeobacter kilaueensis (strain ATCC BAA-2537 / CCAP 1431/1 / ULC 316 / JS1)</name>
    <dbReference type="NCBI Taxonomy" id="1183438"/>
    <lineage>
        <taxon>Bacteria</taxon>
        <taxon>Bacillati</taxon>
        <taxon>Cyanobacteriota</taxon>
        <taxon>Cyanophyceae</taxon>
        <taxon>Gloeobacterales</taxon>
        <taxon>Gloeobacteraceae</taxon>
        <taxon>Gloeobacter</taxon>
    </lineage>
</organism>
<proteinExistence type="inferred from homology"/>
<keyword evidence="2 3" id="KW-0456">Lyase</keyword>
<dbReference type="HAMAP" id="MF_01460">
    <property type="entry name" value="Chrphore_lyase_CpxT"/>
    <property type="match status" value="1"/>
</dbReference>
<dbReference type="InterPro" id="IPR038672">
    <property type="entry name" value="CpcT/CpeT_sf"/>
</dbReference>